<dbReference type="InterPro" id="IPR006764">
    <property type="entry name" value="SAM_dep_MeTrfase_SAV2177_type"/>
</dbReference>
<dbReference type="Gene3D" id="3.40.50.150">
    <property type="entry name" value="Vaccinia Virus protein VP39"/>
    <property type="match status" value="1"/>
</dbReference>
<accession>A0ABN3IMN4</accession>
<proteinExistence type="predicted"/>
<dbReference type="Pfam" id="PF04672">
    <property type="entry name" value="Methyltransf_19"/>
    <property type="match status" value="1"/>
</dbReference>
<dbReference type="InterPro" id="IPR029063">
    <property type="entry name" value="SAM-dependent_MTases_sf"/>
</dbReference>
<name>A0ABN3IMN4_9ACTN</name>
<dbReference type="GO" id="GO:0032259">
    <property type="term" value="P:methylation"/>
    <property type="evidence" value="ECO:0007669"/>
    <property type="project" value="UniProtKB-KW"/>
</dbReference>
<sequence>MTRGETSFSWDDAEKDLMEGIDTTVPHSARVWNYWLGGKDNYPVDQELGEQFREVFPGIVDLARTSRAFLARAVTRLAAEHGVRQFLDVGTGLPTLDNTHEVAQRAAPDARIVYVDNDPLVLAHARALLTSTPAGATAYIDADLHDPEAILEQAGRTLDLTRPVALIVVQILGHIPPENEDAEARGILRRLLDGLPPGSFLALNDSATTNQANVEATTKAYNESGAVPYHLRTPEQIRRLFECVETLPPGVVPIERWHPDTPPWGAEEEVGALGGVGRKP</sequence>
<evidence type="ECO:0000256" key="1">
    <source>
        <dbReference type="SAM" id="MobiDB-lite"/>
    </source>
</evidence>
<dbReference type="Proteomes" id="UP001501231">
    <property type="component" value="Unassembled WGS sequence"/>
</dbReference>
<keyword evidence="2" id="KW-0489">Methyltransferase</keyword>
<protein>
    <submittedName>
        <fullName evidence="2">SAM-dependent methyltransferase</fullName>
    </submittedName>
</protein>
<evidence type="ECO:0000313" key="3">
    <source>
        <dbReference type="Proteomes" id="UP001501231"/>
    </source>
</evidence>
<feature type="region of interest" description="Disordered" evidence="1">
    <location>
        <begin position="254"/>
        <end position="280"/>
    </location>
</feature>
<dbReference type="SUPFAM" id="SSF53335">
    <property type="entry name" value="S-adenosyl-L-methionine-dependent methyltransferases"/>
    <property type="match status" value="1"/>
</dbReference>
<evidence type="ECO:0000313" key="2">
    <source>
        <dbReference type="EMBL" id="GAA2408798.1"/>
    </source>
</evidence>
<gene>
    <name evidence="2" type="ORF">GCM10010191_16730</name>
</gene>
<keyword evidence="3" id="KW-1185">Reference proteome</keyword>
<organism evidence="2 3">
    <name type="scientific">Actinomadura vinacea</name>
    <dbReference type="NCBI Taxonomy" id="115336"/>
    <lineage>
        <taxon>Bacteria</taxon>
        <taxon>Bacillati</taxon>
        <taxon>Actinomycetota</taxon>
        <taxon>Actinomycetes</taxon>
        <taxon>Streptosporangiales</taxon>
        <taxon>Thermomonosporaceae</taxon>
        <taxon>Actinomadura</taxon>
    </lineage>
</organism>
<reference evidence="2 3" key="1">
    <citation type="journal article" date="2019" name="Int. J. Syst. Evol. Microbiol.">
        <title>The Global Catalogue of Microorganisms (GCM) 10K type strain sequencing project: providing services to taxonomists for standard genome sequencing and annotation.</title>
        <authorList>
            <consortium name="The Broad Institute Genomics Platform"/>
            <consortium name="The Broad Institute Genome Sequencing Center for Infectious Disease"/>
            <person name="Wu L."/>
            <person name="Ma J."/>
        </authorList>
    </citation>
    <scope>NUCLEOTIDE SEQUENCE [LARGE SCALE GENOMIC DNA]</scope>
    <source>
        <strain evidence="2 3">JCM 3325</strain>
    </source>
</reference>
<dbReference type="EMBL" id="BAAARW010000005">
    <property type="protein sequence ID" value="GAA2408798.1"/>
    <property type="molecule type" value="Genomic_DNA"/>
</dbReference>
<dbReference type="PIRSF" id="PIRSF017393">
    <property type="entry name" value="MTase_SAV2177"/>
    <property type="match status" value="1"/>
</dbReference>
<keyword evidence="2" id="KW-0808">Transferase</keyword>
<comment type="caution">
    <text evidence="2">The sequence shown here is derived from an EMBL/GenBank/DDBJ whole genome shotgun (WGS) entry which is preliminary data.</text>
</comment>
<dbReference type="GO" id="GO:0008168">
    <property type="term" value="F:methyltransferase activity"/>
    <property type="evidence" value="ECO:0007669"/>
    <property type="project" value="UniProtKB-KW"/>
</dbReference>